<dbReference type="RefSeq" id="WP_176273670.1">
    <property type="nucleotide sequence ID" value="NZ_JABWTA010000001.1"/>
</dbReference>
<dbReference type="EMBL" id="JABWTA010000001">
    <property type="protein sequence ID" value="NVE95457.1"/>
    <property type="molecule type" value="Genomic_DNA"/>
</dbReference>
<keyword evidence="3" id="KW-1185">Reference proteome</keyword>
<comment type="caution">
    <text evidence="2">The sequence shown here is derived from an EMBL/GenBank/DDBJ whole genome shotgun (WGS) entry which is preliminary data.</text>
</comment>
<name>A0A850H8G5_9SPHN</name>
<reference evidence="2 3" key="1">
    <citation type="submission" date="2020-06" db="EMBL/GenBank/DDBJ databases">
        <title>Altererythrobacter lutimaris sp. nov., a marine bacterium isolated from a tidal flat.</title>
        <authorList>
            <person name="Kim D."/>
            <person name="Yoo Y."/>
            <person name="Kim J.-J."/>
        </authorList>
    </citation>
    <scope>NUCLEOTIDE SEQUENCE [LARGE SCALE GENOMIC DNA]</scope>
    <source>
        <strain evidence="2 3">JGD-16</strain>
    </source>
</reference>
<evidence type="ECO:0000256" key="1">
    <source>
        <dbReference type="SAM" id="Phobius"/>
    </source>
</evidence>
<dbReference type="Proteomes" id="UP000546031">
    <property type="component" value="Unassembled WGS sequence"/>
</dbReference>
<protein>
    <submittedName>
        <fullName evidence="2">Uncharacterized protein</fullName>
    </submittedName>
</protein>
<keyword evidence="1" id="KW-0472">Membrane</keyword>
<feature type="transmembrane region" description="Helical" evidence="1">
    <location>
        <begin position="16"/>
        <end position="34"/>
    </location>
</feature>
<keyword evidence="1" id="KW-1133">Transmembrane helix</keyword>
<sequence length="116" mass="12653">MAKSSKQSQRASSKRGWWTLLAILAALAAIGWYYRAPIGGYTDVATAYSARVACSCHYVAGRSMDDCAKDKLAGMELVTLRANGDAKSVTARFPLIAANTAYYREGYGCVLEKWED</sequence>
<gene>
    <name evidence="2" type="ORF">HUO12_11150</name>
</gene>
<evidence type="ECO:0000313" key="3">
    <source>
        <dbReference type="Proteomes" id="UP000546031"/>
    </source>
</evidence>
<dbReference type="AlphaFoldDB" id="A0A850H8G5"/>
<accession>A0A850H8G5</accession>
<evidence type="ECO:0000313" key="2">
    <source>
        <dbReference type="EMBL" id="NVE95457.1"/>
    </source>
</evidence>
<organism evidence="2 3">
    <name type="scientific">Altererythrobacter lutimaris</name>
    <dbReference type="NCBI Taxonomy" id="2743979"/>
    <lineage>
        <taxon>Bacteria</taxon>
        <taxon>Pseudomonadati</taxon>
        <taxon>Pseudomonadota</taxon>
        <taxon>Alphaproteobacteria</taxon>
        <taxon>Sphingomonadales</taxon>
        <taxon>Erythrobacteraceae</taxon>
        <taxon>Altererythrobacter</taxon>
    </lineage>
</organism>
<keyword evidence="1" id="KW-0812">Transmembrane</keyword>
<proteinExistence type="predicted"/>